<protein>
    <submittedName>
        <fullName evidence="2">Flavodoxin</fullName>
    </submittedName>
</protein>
<reference evidence="2 3" key="1">
    <citation type="submission" date="2010-12" db="EMBL/GenBank/DDBJ databases">
        <title>Complete sequence of Ethanoligenens harbinense YUAN-3.</title>
        <authorList>
            <person name="Lucas S."/>
            <person name="Copeland A."/>
            <person name="Lapidus A."/>
            <person name="Cheng J.-F."/>
            <person name="Bruce D."/>
            <person name="Goodwin L."/>
            <person name="Pitluck S."/>
            <person name="Chertkov O."/>
            <person name="Misra M."/>
            <person name="Detter J.C."/>
            <person name="Han C."/>
            <person name="Tapia R."/>
            <person name="Land M."/>
            <person name="Hauser L."/>
            <person name="Jeffries C."/>
            <person name="Kyrpides N."/>
            <person name="Ivanova N."/>
            <person name="Mikhailova N."/>
            <person name="Wang A."/>
            <person name="Mouttaki H."/>
            <person name="He Z."/>
            <person name="Zhou J."/>
            <person name="Hemme C.L."/>
            <person name="Woyke T."/>
        </authorList>
    </citation>
    <scope>NUCLEOTIDE SEQUENCE [LARGE SCALE GENOMIC DNA]</scope>
    <source>
        <strain evidence="3">DSM 18485 / JCM 12961 / CGMCC 1.5033 / YUAN-3</strain>
    </source>
</reference>
<evidence type="ECO:0000256" key="1">
    <source>
        <dbReference type="SAM" id="Phobius"/>
    </source>
</evidence>
<gene>
    <name evidence="2" type="ordered locus">Ethha_1297</name>
</gene>
<dbReference type="HOGENOM" id="CLU_125361_0_0_9"/>
<dbReference type="EMBL" id="CP002400">
    <property type="protein sequence ID" value="ADU26837.1"/>
    <property type="molecule type" value="Genomic_DNA"/>
</dbReference>
<feature type="transmembrane region" description="Helical" evidence="1">
    <location>
        <begin position="9"/>
        <end position="28"/>
    </location>
</feature>
<dbReference type="AlphaFoldDB" id="E6U670"/>
<dbReference type="KEGG" id="eha:Ethha_1297"/>
<dbReference type="InterPro" id="IPR029039">
    <property type="entry name" value="Flavoprotein-like_sf"/>
</dbReference>
<keyword evidence="1" id="KW-0812">Transmembrane</keyword>
<dbReference type="Proteomes" id="UP000001551">
    <property type="component" value="Chromosome"/>
</dbReference>
<organism evidence="2 3">
    <name type="scientific">Ethanoligenens harbinense (strain DSM 18485 / JCM 12961 / CGMCC 1.5033 / YUAN-3)</name>
    <dbReference type="NCBI Taxonomy" id="663278"/>
    <lineage>
        <taxon>Bacteria</taxon>
        <taxon>Bacillati</taxon>
        <taxon>Bacillota</taxon>
        <taxon>Clostridia</taxon>
        <taxon>Eubacteriales</taxon>
        <taxon>Oscillospiraceae</taxon>
        <taxon>Ethanoligenens</taxon>
    </lineage>
</organism>
<proteinExistence type="predicted"/>
<dbReference type="STRING" id="663278.Ethha_1297"/>
<dbReference type="RefSeq" id="WP_013485192.1">
    <property type="nucleotide sequence ID" value="NC_014828.1"/>
</dbReference>
<evidence type="ECO:0000313" key="3">
    <source>
        <dbReference type="Proteomes" id="UP000001551"/>
    </source>
</evidence>
<name>E6U670_ETHHY</name>
<keyword evidence="3" id="KW-1185">Reference proteome</keyword>
<keyword evidence="1" id="KW-1133">Transmembrane helix</keyword>
<sequence length="184" mass="19739">MKKHIVRNILLIIPGVFAAFMITGFVLLNRLTSVVNHSAGNHPQVLNGTPSGQKALVIYQPSALSDVTEQTVFQIAKGLNKNGYQVTVNHPGRYLSTDLSGYAVVVFGSPVYGGKLSPVLLDYMKNVTLTPSQHVLVFDTGAADTSPELDDAMAALHGGTVTKAKLTTSDNQKEQKAYRLGTDL</sequence>
<accession>E6U670</accession>
<keyword evidence="1" id="KW-0472">Membrane</keyword>
<dbReference type="SUPFAM" id="SSF52218">
    <property type="entry name" value="Flavoproteins"/>
    <property type="match status" value="1"/>
</dbReference>
<dbReference type="Gene3D" id="3.40.50.360">
    <property type="match status" value="1"/>
</dbReference>
<dbReference type="eggNOG" id="COG0716">
    <property type="taxonomic scope" value="Bacteria"/>
</dbReference>
<evidence type="ECO:0000313" key="2">
    <source>
        <dbReference type="EMBL" id="ADU26837.1"/>
    </source>
</evidence>